<dbReference type="GO" id="GO:0016887">
    <property type="term" value="F:ATP hydrolysis activity"/>
    <property type="evidence" value="ECO:0007669"/>
    <property type="project" value="InterPro"/>
</dbReference>
<sequence>MGDSDIRRWFLKQPHKKDVEDSTPKQQKVVQQSHKKDVEDSTPKQQKVVQHPPTDTPNSRSDLKKTSKYFSGSKPSPVNEEKGHDSSSKKRKHEAPLSPKEASSPSPKKVQLAQSPAPVERKNSATPVKPNVSDDDELEPSPSPSSGGGRGRGRGRARSSVSSPVEENKAVSSGRGRGGGRGGGGSFYQARQPPPHKGEKEVPDGAEDCLSGLTFVISGTLDSLEREEAEDLIKRHGGRVTTSISKKTSYLLADEDIGGRKSQKAKELGVPFITEDGLFDMIRLSKPSEPPSKKKVGNLVSQDTSPAQHVKVDTPKSTSTKPLTTVSDQKLSSPTGAANSRGNVEIEAWPHKYSPKSMGEIIGNQSTVKQLHDWLNHWFVHNSHGKEQKGKKHGSDNGTKKAVLISGPPGIGKTTSARVISNMLGFEVFEVNASDNRGKADTKIGKGISGSTANTIKEMISNESIALGGNGDKHRKAVLIMDEVDGMSGGDRGGVADLIASIKISKIPIICICNDRYSQKLKSLINYCLPLNFRKPTKQQMAKRLQQITQAEGMQVDEIALEELAERVNGDMRMALNELQYMSLKLRSIKFGDVKARLISSFKDEDISPFTAVDKLMSYGGGQLRIDARIDASMSDPDLVPLLIQENYLNYHPALASKDPDGTLRMDLIARAASCIADGDIVNVQIRKYQQWQHMQMAAFMSSIIPAALMHGRRETLLQGERNFNRFGSWLGKNSSFGKKIRLLDDIHVHMLASRVCEPTRQAVRRDYLHVLGIHLTVPLKELPKEMAVQSVVDFMEDYSLTQEDVDSTLDLLKFQGQPDPMMGVQPAVKAALTKAYKQREGDRRVRSSDLLPVFNHGVLKKTPKKRGRLQISPIELGEEELQEDELDDGAGSEDEESNEDELAALDANPKLELNLEENNTKSGKQKKASQGRKRPASKEVNTTKPTAKRKK</sequence>
<keyword evidence="9 10" id="KW-0539">Nucleus</keyword>
<evidence type="ECO:0000256" key="10">
    <source>
        <dbReference type="PIRNR" id="PIRNR036578"/>
    </source>
</evidence>
<keyword evidence="6 10" id="KW-0235">DNA replication</keyword>
<evidence type="ECO:0000256" key="8">
    <source>
        <dbReference type="ARBA" id="ARBA00022840"/>
    </source>
</evidence>
<dbReference type="GO" id="GO:0005634">
    <property type="term" value="C:nucleus"/>
    <property type="evidence" value="ECO:0007669"/>
    <property type="project" value="UniProtKB-SubCell"/>
</dbReference>
<dbReference type="InterPro" id="IPR008921">
    <property type="entry name" value="DNA_pol3_clamp-load_cplx_C"/>
</dbReference>
<evidence type="ECO:0000256" key="5">
    <source>
        <dbReference type="ARBA" id="ARBA00022528"/>
    </source>
</evidence>
<dbReference type="Pfam" id="PF08519">
    <property type="entry name" value="RFC1"/>
    <property type="match status" value="1"/>
</dbReference>
<dbReference type="Gene3D" id="1.10.8.60">
    <property type="match status" value="1"/>
</dbReference>
<feature type="region of interest" description="Disordered" evidence="11">
    <location>
        <begin position="1"/>
        <end position="207"/>
    </location>
</feature>
<dbReference type="InterPro" id="IPR047854">
    <property type="entry name" value="RFC_lid"/>
</dbReference>
<feature type="region of interest" description="Disordered" evidence="11">
    <location>
        <begin position="284"/>
        <end position="340"/>
    </location>
</feature>
<evidence type="ECO:0000256" key="4">
    <source>
        <dbReference type="ARBA" id="ARBA00020401"/>
    </source>
</evidence>
<accession>A0A8T2S485</accession>
<dbReference type="SUPFAM" id="SSF48019">
    <property type="entry name" value="post-AAA+ oligomerization domain-like"/>
    <property type="match status" value="1"/>
</dbReference>
<keyword evidence="5" id="KW-0934">Plastid</keyword>
<dbReference type="FunFam" id="3.40.50.10190:FF:000001">
    <property type="entry name" value="Replication factor C subunit 1"/>
    <property type="match status" value="1"/>
</dbReference>
<dbReference type="SMART" id="SM00382">
    <property type="entry name" value="AAA"/>
    <property type="match status" value="1"/>
</dbReference>
<dbReference type="Gene3D" id="3.40.50.10190">
    <property type="entry name" value="BRCT domain"/>
    <property type="match status" value="1"/>
</dbReference>
<dbReference type="Pfam" id="PF00533">
    <property type="entry name" value="BRCT"/>
    <property type="match status" value="1"/>
</dbReference>
<keyword evidence="14" id="KW-1185">Reference proteome</keyword>
<dbReference type="InterPro" id="IPR001357">
    <property type="entry name" value="BRCT_dom"/>
</dbReference>
<dbReference type="PANTHER" id="PTHR23389:SF6">
    <property type="entry name" value="REPLICATION FACTOR C SUBUNIT 1"/>
    <property type="match status" value="1"/>
</dbReference>
<dbReference type="SUPFAM" id="SSF52113">
    <property type="entry name" value="BRCT domain"/>
    <property type="match status" value="1"/>
</dbReference>
<dbReference type="SUPFAM" id="SSF52540">
    <property type="entry name" value="P-loop containing nucleoside triphosphate hydrolases"/>
    <property type="match status" value="1"/>
</dbReference>
<dbReference type="AlphaFoldDB" id="A0A8T2S485"/>
<gene>
    <name evidence="13" type="ORF">KP509_22G002100</name>
</gene>
<evidence type="ECO:0000256" key="3">
    <source>
        <dbReference type="ARBA" id="ARBA00011480"/>
    </source>
</evidence>
<feature type="compositionally biased region" description="Polar residues" evidence="11">
    <location>
        <begin position="326"/>
        <end position="340"/>
    </location>
</feature>
<keyword evidence="7 10" id="KW-0547">Nucleotide-binding</keyword>
<dbReference type="InterPro" id="IPR027417">
    <property type="entry name" value="P-loop_NTPase"/>
</dbReference>
<dbReference type="PROSITE" id="PS50172">
    <property type="entry name" value="BRCT"/>
    <property type="match status" value="1"/>
</dbReference>
<dbReference type="PANTHER" id="PTHR23389">
    <property type="entry name" value="CHROMOSOME TRANSMISSION FIDELITY FACTOR 18"/>
    <property type="match status" value="1"/>
</dbReference>
<evidence type="ECO:0000313" key="13">
    <source>
        <dbReference type="EMBL" id="KAH7306223.1"/>
    </source>
</evidence>
<evidence type="ECO:0000256" key="1">
    <source>
        <dbReference type="ARBA" id="ARBA00004123"/>
    </source>
</evidence>
<comment type="similarity">
    <text evidence="2 10">Belongs to the activator 1 large subunit family.</text>
</comment>
<dbReference type="OrthoDB" id="446168at2759"/>
<comment type="subcellular location">
    <subcellularLocation>
        <location evidence="1 10">Nucleus</location>
    </subcellularLocation>
</comment>
<feature type="domain" description="BRCT" evidence="12">
    <location>
        <begin position="205"/>
        <end position="283"/>
    </location>
</feature>
<dbReference type="GO" id="GO:0006281">
    <property type="term" value="P:DNA repair"/>
    <property type="evidence" value="ECO:0007669"/>
    <property type="project" value="InterPro"/>
</dbReference>
<dbReference type="InterPro" id="IPR003593">
    <property type="entry name" value="AAA+_ATPase"/>
</dbReference>
<organism evidence="13 14">
    <name type="scientific">Ceratopteris richardii</name>
    <name type="common">Triangle waterfern</name>
    <dbReference type="NCBI Taxonomy" id="49495"/>
    <lineage>
        <taxon>Eukaryota</taxon>
        <taxon>Viridiplantae</taxon>
        <taxon>Streptophyta</taxon>
        <taxon>Embryophyta</taxon>
        <taxon>Tracheophyta</taxon>
        <taxon>Polypodiopsida</taxon>
        <taxon>Polypodiidae</taxon>
        <taxon>Polypodiales</taxon>
        <taxon>Pteridineae</taxon>
        <taxon>Pteridaceae</taxon>
        <taxon>Parkerioideae</taxon>
        <taxon>Ceratopteris</taxon>
    </lineage>
</organism>
<dbReference type="GO" id="GO:0003677">
    <property type="term" value="F:DNA binding"/>
    <property type="evidence" value="ECO:0007669"/>
    <property type="project" value="InterPro"/>
</dbReference>
<feature type="compositionally biased region" description="Basic and acidic residues" evidence="11">
    <location>
        <begin position="384"/>
        <end position="399"/>
    </location>
</feature>
<feature type="compositionally biased region" description="Gly residues" evidence="11">
    <location>
        <begin position="175"/>
        <end position="186"/>
    </location>
</feature>
<feature type="compositionally biased region" description="Acidic residues" evidence="11">
    <location>
        <begin position="877"/>
        <end position="904"/>
    </location>
</feature>
<dbReference type="Gene3D" id="1.20.272.10">
    <property type="match status" value="1"/>
</dbReference>
<comment type="subunit">
    <text evidence="3">Heterotetramer of subunits RFC2, RFC3, RFC4 and RFC5 that can form a complex with RFC1.</text>
</comment>
<dbReference type="SMART" id="SM00292">
    <property type="entry name" value="BRCT"/>
    <property type="match status" value="1"/>
</dbReference>
<dbReference type="Proteomes" id="UP000825935">
    <property type="component" value="Chromosome 22"/>
</dbReference>
<dbReference type="Gene3D" id="3.40.50.300">
    <property type="entry name" value="P-loop containing nucleotide triphosphate hydrolases"/>
    <property type="match status" value="1"/>
</dbReference>
<dbReference type="EMBL" id="CM035427">
    <property type="protein sequence ID" value="KAH7306220.1"/>
    <property type="molecule type" value="Genomic_DNA"/>
</dbReference>
<keyword evidence="8 10" id="KW-0067">ATP-binding</keyword>
<dbReference type="GO" id="GO:0006260">
    <property type="term" value="P:DNA replication"/>
    <property type="evidence" value="ECO:0007669"/>
    <property type="project" value="UniProtKB-KW"/>
</dbReference>
<name>A0A8T2S485_CERRI</name>
<evidence type="ECO:0000313" key="14">
    <source>
        <dbReference type="Proteomes" id="UP000825935"/>
    </source>
</evidence>
<protein>
    <recommendedName>
        <fullName evidence="4 10">Replication factor C subunit 1</fullName>
    </recommendedName>
</protein>
<evidence type="ECO:0000256" key="2">
    <source>
        <dbReference type="ARBA" id="ARBA00006116"/>
    </source>
</evidence>
<dbReference type="InterPro" id="IPR012178">
    <property type="entry name" value="RFC1"/>
</dbReference>
<dbReference type="Pfam" id="PF00004">
    <property type="entry name" value="AAA"/>
    <property type="match status" value="1"/>
</dbReference>
<dbReference type="EMBL" id="CM035427">
    <property type="protein sequence ID" value="KAH7306222.1"/>
    <property type="molecule type" value="Genomic_DNA"/>
</dbReference>
<evidence type="ECO:0000259" key="12">
    <source>
        <dbReference type="PROSITE" id="PS50172"/>
    </source>
</evidence>
<dbReference type="CDD" id="cd00009">
    <property type="entry name" value="AAA"/>
    <property type="match status" value="1"/>
</dbReference>
<dbReference type="CDD" id="cd18140">
    <property type="entry name" value="HLD_clamp_RFC"/>
    <property type="match status" value="1"/>
</dbReference>
<dbReference type="OMA" id="LICNERN"/>
<proteinExistence type="inferred from homology"/>
<dbReference type="InterPro" id="IPR036420">
    <property type="entry name" value="BRCT_dom_sf"/>
</dbReference>
<feature type="compositionally biased region" description="Low complexity" evidence="11">
    <location>
        <begin position="96"/>
        <end position="109"/>
    </location>
</feature>
<reference evidence="13" key="1">
    <citation type="submission" date="2021-08" db="EMBL/GenBank/DDBJ databases">
        <title>WGS assembly of Ceratopteris richardii.</title>
        <authorList>
            <person name="Marchant D.B."/>
            <person name="Chen G."/>
            <person name="Jenkins J."/>
            <person name="Shu S."/>
            <person name="Leebens-Mack J."/>
            <person name="Grimwood J."/>
            <person name="Schmutz J."/>
            <person name="Soltis P."/>
            <person name="Soltis D."/>
            <person name="Chen Z.-H."/>
        </authorList>
    </citation>
    <scope>NUCLEOTIDE SEQUENCE</scope>
    <source>
        <strain evidence="13">Whitten #5841</strain>
        <tissue evidence="13">Leaf</tissue>
    </source>
</reference>
<dbReference type="PIRSF" id="PIRSF036578">
    <property type="entry name" value="RFC1"/>
    <property type="match status" value="1"/>
</dbReference>
<dbReference type="InterPro" id="IPR013725">
    <property type="entry name" value="DNA_replication_fac_RFC1_C"/>
</dbReference>
<dbReference type="EMBL" id="CM035427">
    <property type="protein sequence ID" value="KAH7306223.1"/>
    <property type="molecule type" value="Genomic_DNA"/>
</dbReference>
<feature type="region of interest" description="Disordered" evidence="11">
    <location>
        <begin position="384"/>
        <end position="408"/>
    </location>
</feature>
<evidence type="ECO:0000256" key="11">
    <source>
        <dbReference type="SAM" id="MobiDB-lite"/>
    </source>
</evidence>
<dbReference type="CDD" id="cd17752">
    <property type="entry name" value="BRCT_RFC1"/>
    <property type="match status" value="1"/>
</dbReference>
<dbReference type="FunFam" id="3.40.50.300:FF:000773">
    <property type="entry name" value="Replication factor C subunit 1"/>
    <property type="match status" value="1"/>
</dbReference>
<feature type="compositionally biased region" description="Basic and acidic residues" evidence="11">
    <location>
        <begin position="79"/>
        <end position="88"/>
    </location>
</feature>
<feature type="compositionally biased region" description="Basic residues" evidence="11">
    <location>
        <begin position="924"/>
        <end position="936"/>
    </location>
</feature>
<dbReference type="InterPro" id="IPR003959">
    <property type="entry name" value="ATPase_AAA_core"/>
</dbReference>
<dbReference type="GO" id="GO:0003689">
    <property type="term" value="F:DNA clamp loader activity"/>
    <property type="evidence" value="ECO:0007669"/>
    <property type="project" value="UniProtKB-UniRule"/>
</dbReference>
<feature type="region of interest" description="Disordered" evidence="11">
    <location>
        <begin position="865"/>
        <end position="952"/>
    </location>
</feature>
<dbReference type="GO" id="GO:0005524">
    <property type="term" value="F:ATP binding"/>
    <property type="evidence" value="ECO:0007669"/>
    <property type="project" value="UniProtKB-UniRule"/>
</dbReference>
<evidence type="ECO:0000256" key="9">
    <source>
        <dbReference type="ARBA" id="ARBA00023242"/>
    </source>
</evidence>
<evidence type="ECO:0000256" key="7">
    <source>
        <dbReference type="ARBA" id="ARBA00022741"/>
    </source>
</evidence>
<dbReference type="GO" id="GO:0005663">
    <property type="term" value="C:DNA replication factor C complex"/>
    <property type="evidence" value="ECO:0007669"/>
    <property type="project" value="InterPro"/>
</dbReference>
<evidence type="ECO:0000256" key="6">
    <source>
        <dbReference type="ARBA" id="ARBA00022705"/>
    </source>
</evidence>
<comment type="caution">
    <text evidence="13">The sequence shown here is derived from an EMBL/GenBank/DDBJ whole genome shotgun (WGS) entry which is preliminary data.</text>
</comment>
<keyword evidence="5" id="KW-0150">Chloroplast</keyword>
<feature type="compositionally biased region" description="Low complexity" evidence="11">
    <location>
        <begin position="315"/>
        <end position="325"/>
    </location>
</feature>